<feature type="compositionally biased region" description="Polar residues" evidence="1">
    <location>
        <begin position="230"/>
        <end position="245"/>
    </location>
</feature>
<dbReference type="PANTHER" id="PTHR38402">
    <property type="entry name" value="MITOCHONDRIAL OUTER MEMBRANE PROTEIN OM14"/>
    <property type="match status" value="1"/>
</dbReference>
<feature type="region of interest" description="Disordered" evidence="1">
    <location>
        <begin position="154"/>
        <end position="214"/>
    </location>
</feature>
<dbReference type="InterPro" id="IPR039454">
    <property type="entry name" value="OM14"/>
</dbReference>
<dbReference type="OrthoDB" id="5307821at2759"/>
<feature type="transmembrane region" description="Helical" evidence="2">
    <location>
        <begin position="492"/>
        <end position="512"/>
    </location>
</feature>
<feature type="transmembrane region" description="Helical" evidence="2">
    <location>
        <begin position="454"/>
        <end position="472"/>
    </location>
</feature>
<keyword evidence="2" id="KW-1133">Transmembrane helix</keyword>
<dbReference type="GO" id="GO:0006626">
    <property type="term" value="P:protein targeting to mitochondrion"/>
    <property type="evidence" value="ECO:0007669"/>
    <property type="project" value="TreeGrafter"/>
</dbReference>
<dbReference type="GO" id="GO:0003677">
    <property type="term" value="F:DNA binding"/>
    <property type="evidence" value="ECO:0007669"/>
    <property type="project" value="UniProtKB-KW"/>
</dbReference>
<reference evidence="4" key="1">
    <citation type="submission" date="2021-09" db="EMBL/GenBank/DDBJ databases">
        <title>A high-quality genome of the endoparasitic fungus Hirsutella rhossiliensis with a comparison of Hirsutella genomes reveals transposable elements contributing to genome size variation.</title>
        <authorList>
            <person name="Lin R."/>
            <person name="Jiao Y."/>
            <person name="Sun X."/>
            <person name="Ling J."/>
            <person name="Xie B."/>
            <person name="Cheng X."/>
        </authorList>
    </citation>
    <scope>NUCLEOTIDE SEQUENCE</scope>
    <source>
        <strain evidence="4">HR02</strain>
    </source>
</reference>
<dbReference type="RefSeq" id="XP_044725192.1">
    <property type="nucleotide sequence ID" value="XM_044858792.1"/>
</dbReference>
<proteinExistence type="predicted"/>
<comment type="caution">
    <text evidence="4">The sequence shown here is derived from an EMBL/GenBank/DDBJ whole genome shotgun (WGS) entry which is preliminary data.</text>
</comment>
<keyword evidence="2" id="KW-0472">Membrane</keyword>
<feature type="domain" description="Myb/SANT-like" evidence="3">
    <location>
        <begin position="29"/>
        <end position="123"/>
    </location>
</feature>
<organism evidence="4 5">
    <name type="scientific">Hirsutella rhossiliensis</name>
    <dbReference type="NCBI Taxonomy" id="111463"/>
    <lineage>
        <taxon>Eukaryota</taxon>
        <taxon>Fungi</taxon>
        <taxon>Dikarya</taxon>
        <taxon>Ascomycota</taxon>
        <taxon>Pezizomycotina</taxon>
        <taxon>Sordariomycetes</taxon>
        <taxon>Hypocreomycetidae</taxon>
        <taxon>Hypocreales</taxon>
        <taxon>Ophiocordycipitaceae</taxon>
        <taxon>Hirsutella</taxon>
    </lineage>
</organism>
<dbReference type="GeneID" id="68349450"/>
<dbReference type="PANTHER" id="PTHR38402:SF1">
    <property type="entry name" value="MITOCHONDRIAL OUTER MEMBRANE PROTEIN OM14"/>
    <property type="match status" value="1"/>
</dbReference>
<dbReference type="GO" id="GO:0005741">
    <property type="term" value="C:mitochondrial outer membrane"/>
    <property type="evidence" value="ECO:0007669"/>
    <property type="project" value="InterPro"/>
</dbReference>
<dbReference type="EMBL" id="JAIZPD010000001">
    <property type="protein sequence ID" value="KAH0967679.1"/>
    <property type="molecule type" value="Genomic_DNA"/>
</dbReference>
<evidence type="ECO:0000313" key="5">
    <source>
        <dbReference type="Proteomes" id="UP000824596"/>
    </source>
</evidence>
<accession>A0A9P8N8I7</accession>
<protein>
    <submittedName>
        <fullName evidence="4">Myb/SANT-like DNA-binding domain-containing protein</fullName>
    </submittedName>
</protein>
<keyword evidence="4" id="KW-0238">DNA-binding</keyword>
<evidence type="ECO:0000256" key="1">
    <source>
        <dbReference type="SAM" id="MobiDB-lite"/>
    </source>
</evidence>
<evidence type="ECO:0000256" key="2">
    <source>
        <dbReference type="SAM" id="Phobius"/>
    </source>
</evidence>
<keyword evidence="5" id="KW-1185">Reference proteome</keyword>
<gene>
    <name evidence="4" type="ORF">HRG_00321</name>
</gene>
<name>A0A9P8N8I7_9HYPO</name>
<dbReference type="InterPro" id="IPR024752">
    <property type="entry name" value="Myb/SANT-like_dom"/>
</dbReference>
<dbReference type="Proteomes" id="UP000824596">
    <property type="component" value="Unassembled WGS sequence"/>
</dbReference>
<evidence type="ECO:0000313" key="4">
    <source>
        <dbReference type="EMBL" id="KAH0967679.1"/>
    </source>
</evidence>
<feature type="region of interest" description="Disordered" evidence="1">
    <location>
        <begin position="229"/>
        <end position="260"/>
    </location>
</feature>
<sequence>MSEDDIDMLGPDGHSETQLICERRTPRFSWTPAYETTFFRSLCESVQLGLRENSSFKAEAWARAAQALEKSHGAYPTKSHLINKSDNARKRFRLWRGLREHPDFLYNPNTRVVTASKEAWNAHIEKEPLSRALRGRRFEHEDFMEILYPDVIGSGGAPKRIMKPRRRPDELDETDMPGTGILNLQLDAGSVQTSDGADQHPHTPPDEPVNQAKKRALPQEPAEYAFDAQPSFSSATPGSAPQAAQSPEKRARTSGQGDSLSSALGAIAASVTAPSSSNTTPLPVNGNGSGLEELDAAKNRHGLQWQEAALDAFFKDFADQDPDLQLMITEAVLDHSLYLSQNMEGHNMSYAEIAASGPKQSASEAAAPQPPEIIPNESASTASLVDVDVPSVHTVSSDFLDQDVKTETQADRRYREAAAAKAKAAKVKNDASSKARQADSWLTKHFAELSDGNAGALALVNLAAVIGLSSYMGYRAWGLYERGSLDWKTAGAGLGVLAAVGAVESVIGGYLYKGKKKGSP</sequence>
<dbReference type="GO" id="GO:1990593">
    <property type="term" value="F:nascent polypeptide-associated complex binding"/>
    <property type="evidence" value="ECO:0007669"/>
    <property type="project" value="InterPro"/>
</dbReference>
<keyword evidence="2" id="KW-0812">Transmembrane</keyword>
<dbReference type="Pfam" id="PF12776">
    <property type="entry name" value="Myb_DNA-bind_3"/>
    <property type="match status" value="1"/>
</dbReference>
<dbReference type="AlphaFoldDB" id="A0A9P8N8I7"/>
<evidence type="ECO:0000259" key="3">
    <source>
        <dbReference type="Pfam" id="PF12776"/>
    </source>
</evidence>